<evidence type="ECO:0000256" key="1">
    <source>
        <dbReference type="SAM" id="MobiDB-lite"/>
    </source>
</evidence>
<name>A0A495VJ11_9PSEU</name>
<dbReference type="EMBL" id="RBXO01000002">
    <property type="protein sequence ID" value="RKT49359.1"/>
    <property type="molecule type" value="Genomic_DNA"/>
</dbReference>
<dbReference type="InterPro" id="IPR036361">
    <property type="entry name" value="SAP_dom_sf"/>
</dbReference>
<dbReference type="SUPFAM" id="SSF68906">
    <property type="entry name" value="SAP domain"/>
    <property type="match status" value="1"/>
</dbReference>
<dbReference type="RefSeq" id="WP_121012954.1">
    <property type="nucleotide sequence ID" value="NZ_RBXO01000002.1"/>
</dbReference>
<dbReference type="InterPro" id="IPR003034">
    <property type="entry name" value="SAP_dom"/>
</dbReference>
<reference evidence="3 4" key="1">
    <citation type="submission" date="2018-10" db="EMBL/GenBank/DDBJ databases">
        <title>Sequencing the genomes of 1000 actinobacteria strains.</title>
        <authorList>
            <person name="Klenk H.-P."/>
        </authorList>
    </citation>
    <scope>NUCLEOTIDE SEQUENCE [LARGE SCALE GENOMIC DNA]</scope>
    <source>
        <strain evidence="3 4">DSM 43800</strain>
    </source>
</reference>
<evidence type="ECO:0000313" key="3">
    <source>
        <dbReference type="EMBL" id="RKT49359.1"/>
    </source>
</evidence>
<dbReference type="Pfam" id="PF02037">
    <property type="entry name" value="SAP"/>
    <property type="match status" value="1"/>
</dbReference>
<proteinExistence type="predicted"/>
<dbReference type="AlphaFoldDB" id="A0A495VJ11"/>
<evidence type="ECO:0000313" key="4">
    <source>
        <dbReference type="Proteomes" id="UP000282084"/>
    </source>
</evidence>
<feature type="region of interest" description="Disordered" evidence="1">
    <location>
        <begin position="85"/>
        <end position="106"/>
    </location>
</feature>
<protein>
    <submittedName>
        <fullName evidence="3">SAP domain-containing protein</fullName>
    </submittedName>
</protein>
<dbReference type="Proteomes" id="UP000282084">
    <property type="component" value="Unassembled WGS sequence"/>
</dbReference>
<feature type="domain" description="SAP" evidence="2">
    <location>
        <begin position="55"/>
        <end position="89"/>
    </location>
</feature>
<keyword evidence="4" id="KW-1185">Reference proteome</keyword>
<dbReference type="Gene3D" id="1.10.720.30">
    <property type="entry name" value="SAP domain"/>
    <property type="match status" value="1"/>
</dbReference>
<evidence type="ECO:0000259" key="2">
    <source>
        <dbReference type="PROSITE" id="PS50800"/>
    </source>
</evidence>
<dbReference type="PROSITE" id="PS50800">
    <property type="entry name" value="SAP"/>
    <property type="match status" value="1"/>
</dbReference>
<comment type="caution">
    <text evidence="3">The sequence shown here is derived from an EMBL/GenBank/DDBJ whole genome shotgun (WGS) entry which is preliminary data.</text>
</comment>
<organism evidence="3 4">
    <name type="scientific">Saccharothrix australiensis</name>
    <dbReference type="NCBI Taxonomy" id="2072"/>
    <lineage>
        <taxon>Bacteria</taxon>
        <taxon>Bacillati</taxon>
        <taxon>Actinomycetota</taxon>
        <taxon>Actinomycetes</taxon>
        <taxon>Pseudonocardiales</taxon>
        <taxon>Pseudonocardiaceae</taxon>
        <taxon>Saccharothrix</taxon>
    </lineage>
</organism>
<accession>A0A495VJ11</accession>
<dbReference type="SMART" id="SM00513">
    <property type="entry name" value="SAP"/>
    <property type="match status" value="1"/>
</dbReference>
<gene>
    <name evidence="3" type="ORF">C8E97_6738</name>
</gene>
<sequence>MLVRYDGPHEAVEVPAAGLIVARGDTVEVPDALGARLVEQAGWTDPPAQPATPGYAAMQVAQLRAELDRHGLPTDGHRQALVARLSEHDAQAADVDGRDTDRSADR</sequence>